<dbReference type="InterPro" id="IPR012340">
    <property type="entry name" value="NA-bd_OB-fold"/>
</dbReference>
<dbReference type="AlphaFoldDB" id="A0A2P1G8E3"/>
<organism evidence="2">
    <name type="scientific">Proteomonas sulcata</name>
    <dbReference type="NCBI Taxonomy" id="77928"/>
    <lineage>
        <taxon>Eukaryota</taxon>
        <taxon>Cryptophyceae</taxon>
        <taxon>Pyrenomonadales</taxon>
        <taxon>Geminigeraceae</taxon>
        <taxon>Proteomonas</taxon>
    </lineage>
</organism>
<protein>
    <submittedName>
        <fullName evidence="2">Ribosomal protein S1</fullName>
    </submittedName>
</protein>
<sequence length="200" mass="23236">MIKIINNNRFTIKQTNKIKKALPCFRIERNRVIESQVKMNQSSKIDISTELKYDVNLSKETIHFLQPKKNDYIQLRINSIESLFNTITVNTTTVQKDQNKKFTWNILKQTYKNKYFIKGRILNSIKGGMAIGFCGIVAFLPMSHSIPSIIGQINLFQIVSLDIKKTVIVVSQKNLKRRVNQVLRKLASRFIFLNESNTKK</sequence>
<keyword evidence="1" id="KW-0812">Transmembrane</keyword>
<evidence type="ECO:0000313" key="2">
    <source>
        <dbReference type="EMBL" id="AVM81209.1"/>
    </source>
</evidence>
<dbReference type="EMBL" id="MG680945">
    <property type="protein sequence ID" value="AVM81209.1"/>
    <property type="molecule type" value="Genomic_DNA"/>
</dbReference>
<keyword evidence="1" id="KW-0472">Membrane</keyword>
<keyword evidence="2" id="KW-0496">Mitochondrion</keyword>
<dbReference type="GO" id="GO:0005840">
    <property type="term" value="C:ribosome"/>
    <property type="evidence" value="ECO:0007669"/>
    <property type="project" value="UniProtKB-KW"/>
</dbReference>
<feature type="transmembrane region" description="Helical" evidence="1">
    <location>
        <begin position="121"/>
        <end position="142"/>
    </location>
</feature>
<keyword evidence="1" id="KW-1133">Transmembrane helix</keyword>
<geneLocation type="mitochondrion" evidence="2"/>
<reference evidence="2" key="1">
    <citation type="journal article" date="2018" name="BMC Genomics">
        <title>Comparative mitochondrial genomics of cryptophyte algae: gene shuffling and dynamic mobile genetic elements.</title>
        <authorList>
            <person name="Kim J.I."/>
            <person name="Yoon H.S."/>
            <person name="Yi G."/>
            <person name="Shin W."/>
            <person name="Archibald J.M."/>
        </authorList>
    </citation>
    <scope>NUCLEOTIDE SEQUENCE</scope>
    <source>
        <strain evidence="2">CCMP705</strain>
    </source>
</reference>
<dbReference type="RefSeq" id="YP_009476716.1">
    <property type="nucleotide sequence ID" value="NC_037453.1"/>
</dbReference>
<gene>
    <name evidence="2" type="primary">rps1</name>
    <name evidence="2" type="ORF">PsulMt_p033</name>
</gene>
<keyword evidence="2" id="KW-0687">Ribonucleoprotein</keyword>
<proteinExistence type="predicted"/>
<keyword evidence="2" id="KW-0689">Ribosomal protein</keyword>
<dbReference type="SUPFAM" id="SSF50249">
    <property type="entry name" value="Nucleic acid-binding proteins"/>
    <property type="match status" value="1"/>
</dbReference>
<accession>A0A2P1G8E3</accession>
<name>A0A2P1G8E3_9CRYP</name>
<evidence type="ECO:0000256" key="1">
    <source>
        <dbReference type="SAM" id="Phobius"/>
    </source>
</evidence>
<dbReference type="GeneID" id="36493167"/>